<dbReference type="Pfam" id="PF00135">
    <property type="entry name" value="COesterase"/>
    <property type="match status" value="1"/>
</dbReference>
<name>A0AAV5TDC6_9BILA</name>
<dbReference type="EC" id="3.1.1.-" evidence="4"/>
<dbReference type="InterPro" id="IPR002018">
    <property type="entry name" value="CarbesteraseB"/>
</dbReference>
<dbReference type="Gene3D" id="3.40.50.1820">
    <property type="entry name" value="alpha/beta hydrolase"/>
    <property type="match status" value="1"/>
</dbReference>
<keyword evidence="2" id="KW-0719">Serine esterase</keyword>
<feature type="non-terminal residue" evidence="6">
    <location>
        <position position="1"/>
    </location>
</feature>
<evidence type="ECO:0000256" key="4">
    <source>
        <dbReference type="RuleBase" id="RU361235"/>
    </source>
</evidence>
<dbReference type="GO" id="GO:0052689">
    <property type="term" value="F:carboxylic ester hydrolase activity"/>
    <property type="evidence" value="ECO:0007669"/>
    <property type="project" value="UniProtKB-KW"/>
</dbReference>
<dbReference type="PROSITE" id="PS00941">
    <property type="entry name" value="CARBOXYLESTERASE_B_2"/>
    <property type="match status" value="1"/>
</dbReference>
<sequence length="535" mass="60646">GNFFSYPDSRTVQTSYGKVRGRRLIYEGDKQVDAFQGIPFAKPPLGELRFKKPQPPASWDGIRDTKAFSKRPIQSRIHWIEYFLKALTSEDCLYLNVFTPCWEPPKNGFPVMVYLFPGGFEMGDTQHYGDKNICEHLITRDVIFVTVAYRLGFLGFFTTGDDECRGNAGLWDQVAALRWINENIEAFGGDKHNITLLGQSAGAVSTDMLHLSPHSTGLFHKMIMMAGNSEIEIVKNKYAPQHCKEKATRLGVTEYNNSKDMLDQLRLLPAKEFAVSIKMFEPEPKKLVEFETVPFIDGDFFPEPLDELRKKAIPKPMISGVTKEEGLLFLLDKKPSEKLLDEAIDLASSQSANRKELAKELRSFYATEAVLADEENLMRAIANVMSDCLMNVPLLELCRKTVAAQKKPLYLYTFDHYNPSVVGICAQHLPIQDTTHSAELLYLFNKNIFFGSLKLTDEDSVLMEAFTSAFVNFAKYGDPNGSDPRKSDLPEWSPVEERNLQRNYVFKGGKCLMDDVFMEGRTGKIIEIMARHRSS</sequence>
<dbReference type="InterPro" id="IPR019826">
    <property type="entry name" value="Carboxylesterase_B_AS"/>
</dbReference>
<proteinExistence type="inferred from homology"/>
<feature type="domain" description="Carboxylesterase type B" evidence="5">
    <location>
        <begin position="9"/>
        <end position="499"/>
    </location>
</feature>
<evidence type="ECO:0000256" key="1">
    <source>
        <dbReference type="ARBA" id="ARBA00005964"/>
    </source>
</evidence>
<keyword evidence="3 4" id="KW-0378">Hydrolase</keyword>
<dbReference type="PANTHER" id="PTHR44590:SF3">
    <property type="entry name" value="CARBOXYLESTERASE TYPE B DOMAIN-CONTAINING PROTEIN"/>
    <property type="match status" value="1"/>
</dbReference>
<dbReference type="EMBL" id="BTSX01000004">
    <property type="protein sequence ID" value="GMS93575.1"/>
    <property type="molecule type" value="Genomic_DNA"/>
</dbReference>
<reference evidence="6" key="1">
    <citation type="submission" date="2023-10" db="EMBL/GenBank/DDBJ databases">
        <title>Genome assembly of Pristionchus species.</title>
        <authorList>
            <person name="Yoshida K."/>
            <person name="Sommer R.J."/>
        </authorList>
    </citation>
    <scope>NUCLEOTIDE SEQUENCE</scope>
    <source>
        <strain evidence="6">RS0144</strain>
    </source>
</reference>
<protein>
    <recommendedName>
        <fullName evidence="4">Carboxylic ester hydrolase</fullName>
        <ecNumber evidence="4">3.1.1.-</ecNumber>
    </recommendedName>
</protein>
<evidence type="ECO:0000313" key="7">
    <source>
        <dbReference type="Proteomes" id="UP001432027"/>
    </source>
</evidence>
<evidence type="ECO:0000256" key="3">
    <source>
        <dbReference type="ARBA" id="ARBA00022801"/>
    </source>
</evidence>
<dbReference type="PROSITE" id="PS00122">
    <property type="entry name" value="CARBOXYLESTERASE_B_1"/>
    <property type="match status" value="1"/>
</dbReference>
<keyword evidence="7" id="KW-1185">Reference proteome</keyword>
<dbReference type="InterPro" id="IPR029058">
    <property type="entry name" value="AB_hydrolase_fold"/>
</dbReference>
<evidence type="ECO:0000259" key="5">
    <source>
        <dbReference type="Pfam" id="PF00135"/>
    </source>
</evidence>
<organism evidence="6 7">
    <name type="scientific">Pristionchus entomophagus</name>
    <dbReference type="NCBI Taxonomy" id="358040"/>
    <lineage>
        <taxon>Eukaryota</taxon>
        <taxon>Metazoa</taxon>
        <taxon>Ecdysozoa</taxon>
        <taxon>Nematoda</taxon>
        <taxon>Chromadorea</taxon>
        <taxon>Rhabditida</taxon>
        <taxon>Rhabditina</taxon>
        <taxon>Diplogasteromorpha</taxon>
        <taxon>Diplogasteroidea</taxon>
        <taxon>Neodiplogasteridae</taxon>
        <taxon>Pristionchus</taxon>
    </lineage>
</organism>
<accession>A0AAV5TDC6</accession>
<dbReference type="AlphaFoldDB" id="A0AAV5TDC6"/>
<evidence type="ECO:0000256" key="2">
    <source>
        <dbReference type="ARBA" id="ARBA00022487"/>
    </source>
</evidence>
<dbReference type="SUPFAM" id="SSF53474">
    <property type="entry name" value="alpha/beta-Hydrolases"/>
    <property type="match status" value="1"/>
</dbReference>
<evidence type="ECO:0000313" key="6">
    <source>
        <dbReference type="EMBL" id="GMS93575.1"/>
    </source>
</evidence>
<dbReference type="PANTHER" id="PTHR44590">
    <property type="entry name" value="CARBOXYLIC ESTER HYDROLASE-RELATED"/>
    <property type="match status" value="1"/>
</dbReference>
<dbReference type="InterPro" id="IPR019819">
    <property type="entry name" value="Carboxylesterase_B_CS"/>
</dbReference>
<comment type="caution">
    <text evidence="6">The sequence shown here is derived from an EMBL/GenBank/DDBJ whole genome shotgun (WGS) entry which is preliminary data.</text>
</comment>
<gene>
    <name evidence="6" type="ORF">PENTCL1PPCAC_15750</name>
</gene>
<dbReference type="Proteomes" id="UP001432027">
    <property type="component" value="Unassembled WGS sequence"/>
</dbReference>
<comment type="similarity">
    <text evidence="1 4">Belongs to the type-B carboxylesterase/lipase family.</text>
</comment>